<dbReference type="InterPro" id="IPR036020">
    <property type="entry name" value="WW_dom_sf"/>
</dbReference>
<name>A0A067MQT0_BOTB1</name>
<dbReference type="Gene3D" id="2.20.70.10">
    <property type="match status" value="2"/>
</dbReference>
<keyword evidence="6" id="KW-0812">Transmembrane</keyword>
<dbReference type="Proteomes" id="UP000027195">
    <property type="component" value="Unassembled WGS sequence"/>
</dbReference>
<organism evidence="8 9">
    <name type="scientific">Botryobasidium botryosum (strain FD-172 SS1)</name>
    <dbReference type="NCBI Taxonomy" id="930990"/>
    <lineage>
        <taxon>Eukaryota</taxon>
        <taxon>Fungi</taxon>
        <taxon>Dikarya</taxon>
        <taxon>Basidiomycota</taxon>
        <taxon>Agaricomycotina</taxon>
        <taxon>Agaricomycetes</taxon>
        <taxon>Cantharellales</taxon>
        <taxon>Botryobasidiaceae</taxon>
        <taxon>Botryobasidium</taxon>
    </lineage>
</organism>
<accession>A0A067MQT0</accession>
<dbReference type="GO" id="GO:0035329">
    <property type="term" value="P:hippo signaling"/>
    <property type="evidence" value="ECO:0007669"/>
    <property type="project" value="TreeGrafter"/>
</dbReference>
<keyword evidence="4" id="KW-0539">Nucleus</keyword>
<feature type="transmembrane region" description="Helical" evidence="6">
    <location>
        <begin position="214"/>
        <end position="231"/>
    </location>
</feature>
<comment type="subcellular location">
    <subcellularLocation>
        <location evidence="2">Cytoplasm</location>
    </subcellularLocation>
    <subcellularLocation>
        <location evidence="1">Nucleus</location>
    </subcellularLocation>
</comment>
<keyword evidence="3" id="KW-0963">Cytoplasm</keyword>
<evidence type="ECO:0000256" key="3">
    <source>
        <dbReference type="ARBA" id="ARBA00022490"/>
    </source>
</evidence>
<keyword evidence="6" id="KW-0472">Membrane</keyword>
<protein>
    <recommendedName>
        <fullName evidence="7">WW domain-containing protein</fullName>
    </recommendedName>
</protein>
<evidence type="ECO:0000256" key="5">
    <source>
        <dbReference type="SAM" id="MobiDB-lite"/>
    </source>
</evidence>
<dbReference type="PROSITE" id="PS50020">
    <property type="entry name" value="WW_DOMAIN_2"/>
    <property type="match status" value="1"/>
</dbReference>
<dbReference type="CDD" id="cd00201">
    <property type="entry name" value="WW"/>
    <property type="match status" value="2"/>
</dbReference>
<dbReference type="GO" id="GO:0045944">
    <property type="term" value="P:positive regulation of transcription by RNA polymerase II"/>
    <property type="evidence" value="ECO:0007669"/>
    <property type="project" value="TreeGrafter"/>
</dbReference>
<dbReference type="PANTHER" id="PTHR17616">
    <property type="entry name" value="YES-ASSOCIATED PROTEIN YAP1 FAMILY MEMBER"/>
    <property type="match status" value="1"/>
</dbReference>
<feature type="domain" description="WW" evidence="7">
    <location>
        <begin position="8"/>
        <end position="41"/>
    </location>
</feature>
<evidence type="ECO:0000256" key="4">
    <source>
        <dbReference type="ARBA" id="ARBA00023242"/>
    </source>
</evidence>
<dbReference type="InParanoid" id="A0A067MQT0"/>
<dbReference type="GO" id="GO:0003713">
    <property type="term" value="F:transcription coactivator activity"/>
    <property type="evidence" value="ECO:0007669"/>
    <property type="project" value="TreeGrafter"/>
</dbReference>
<gene>
    <name evidence="8" type="ORF">BOTBODRAFT_29236</name>
</gene>
<dbReference type="HOGENOM" id="CLU_049778_0_0_1"/>
<evidence type="ECO:0000313" key="8">
    <source>
        <dbReference type="EMBL" id="KDQ17924.1"/>
    </source>
</evidence>
<keyword evidence="9" id="KW-1185">Reference proteome</keyword>
<feature type="region of interest" description="Disordered" evidence="5">
    <location>
        <begin position="1"/>
        <end position="47"/>
    </location>
</feature>
<dbReference type="OrthoDB" id="3208379at2759"/>
<evidence type="ECO:0000259" key="7">
    <source>
        <dbReference type="PROSITE" id="PS50020"/>
    </source>
</evidence>
<dbReference type="InterPro" id="IPR051583">
    <property type="entry name" value="YAP1"/>
</dbReference>
<feature type="region of interest" description="Disordered" evidence="5">
    <location>
        <begin position="69"/>
        <end position="94"/>
    </location>
</feature>
<proteinExistence type="predicted"/>
<sequence>MSPAAWKGHLPHGVEEKTTPDGRTFWVDHRPGKPTWEDPRSHSSDPLPPGVEQHITPDGVPFFINRNPRVTWSDPRTSARPAQAPARKDSSAHFTEKAGKDIYEDEKEDLVLPQACPMPAVADAEHVLLMRMTRWRMSQVLSGYPDGRTDDVDTIISLLSTRLNIPGASTMDTMDESCIDLCYNLISSEPTLDYSMIPPRGRKISRGKNVPGPHGIWAIICPWIYLFLLGIPRNYQWRLSKADWVQVAGHPASGGLNNAIPSVLS</sequence>
<dbReference type="SMART" id="SM00456">
    <property type="entry name" value="WW"/>
    <property type="match status" value="2"/>
</dbReference>
<evidence type="ECO:0000313" key="9">
    <source>
        <dbReference type="Proteomes" id="UP000027195"/>
    </source>
</evidence>
<dbReference type="STRING" id="930990.A0A067MQT0"/>
<dbReference type="GO" id="GO:0005634">
    <property type="term" value="C:nucleus"/>
    <property type="evidence" value="ECO:0007669"/>
    <property type="project" value="UniProtKB-SubCell"/>
</dbReference>
<evidence type="ECO:0000256" key="2">
    <source>
        <dbReference type="ARBA" id="ARBA00004496"/>
    </source>
</evidence>
<keyword evidence="6" id="KW-1133">Transmembrane helix</keyword>
<dbReference type="AlphaFoldDB" id="A0A067MQT0"/>
<evidence type="ECO:0000256" key="6">
    <source>
        <dbReference type="SAM" id="Phobius"/>
    </source>
</evidence>
<dbReference type="GO" id="GO:0005737">
    <property type="term" value="C:cytoplasm"/>
    <property type="evidence" value="ECO:0007669"/>
    <property type="project" value="UniProtKB-SubCell"/>
</dbReference>
<dbReference type="EMBL" id="KL198022">
    <property type="protein sequence ID" value="KDQ17924.1"/>
    <property type="molecule type" value="Genomic_DNA"/>
</dbReference>
<dbReference type="SUPFAM" id="SSF51045">
    <property type="entry name" value="WW domain"/>
    <property type="match status" value="2"/>
</dbReference>
<dbReference type="PANTHER" id="PTHR17616:SF8">
    <property type="entry name" value="TRANSCRIPTIONAL COACTIVATOR YORKIE"/>
    <property type="match status" value="1"/>
</dbReference>
<feature type="compositionally biased region" description="Basic and acidic residues" evidence="5">
    <location>
        <begin position="12"/>
        <end position="43"/>
    </location>
</feature>
<evidence type="ECO:0000256" key="1">
    <source>
        <dbReference type="ARBA" id="ARBA00004123"/>
    </source>
</evidence>
<reference evidence="9" key="1">
    <citation type="journal article" date="2014" name="Proc. Natl. Acad. Sci. U.S.A.">
        <title>Extensive sampling of basidiomycete genomes demonstrates inadequacy of the white-rot/brown-rot paradigm for wood decay fungi.</title>
        <authorList>
            <person name="Riley R."/>
            <person name="Salamov A.A."/>
            <person name="Brown D.W."/>
            <person name="Nagy L.G."/>
            <person name="Floudas D."/>
            <person name="Held B.W."/>
            <person name="Levasseur A."/>
            <person name="Lombard V."/>
            <person name="Morin E."/>
            <person name="Otillar R."/>
            <person name="Lindquist E.A."/>
            <person name="Sun H."/>
            <person name="LaButti K.M."/>
            <person name="Schmutz J."/>
            <person name="Jabbour D."/>
            <person name="Luo H."/>
            <person name="Baker S.E."/>
            <person name="Pisabarro A.G."/>
            <person name="Walton J.D."/>
            <person name="Blanchette R.A."/>
            <person name="Henrissat B."/>
            <person name="Martin F."/>
            <person name="Cullen D."/>
            <person name="Hibbett D.S."/>
            <person name="Grigoriev I.V."/>
        </authorList>
    </citation>
    <scope>NUCLEOTIDE SEQUENCE [LARGE SCALE GENOMIC DNA]</scope>
    <source>
        <strain evidence="9">FD-172 SS1</strain>
    </source>
</reference>
<dbReference type="InterPro" id="IPR001202">
    <property type="entry name" value="WW_dom"/>
</dbReference>